<name>A0A6P6XJT7_DERPT</name>
<dbReference type="KEGG" id="dpte:113788538"/>
<dbReference type="GO" id="GO:0140284">
    <property type="term" value="C:endoplasmic reticulum-endosome membrane contact site"/>
    <property type="evidence" value="ECO:0007669"/>
    <property type="project" value="TreeGrafter"/>
</dbReference>
<dbReference type="PANTHER" id="PTHR46384:SF1">
    <property type="entry name" value="MOTILE SPERM DOMAIN-CONTAINING PROTEIN 2"/>
    <property type="match status" value="1"/>
</dbReference>
<dbReference type="SUPFAM" id="SSF52087">
    <property type="entry name" value="CRAL/TRIO domain"/>
    <property type="match status" value="1"/>
</dbReference>
<dbReference type="SMART" id="SM00516">
    <property type="entry name" value="SEC14"/>
    <property type="match status" value="1"/>
</dbReference>
<dbReference type="PROSITE" id="PS50191">
    <property type="entry name" value="CRAL_TRIO"/>
    <property type="match status" value="1"/>
</dbReference>
<sequence>MSEQSKIDEFRSLVLEAYESEKEFIDDDLVESMELNDCIIQKYLERRKNIKDGAEMLINTLKFCNKHNLSHLSDANFPAEYFKMGIVFDYKKDKQGNDVMYIRHQFYRKIKELDMIWRQFLIYQMDKVDRKSNRQGMAIIVDLNNVGLENTDMDYSRWGMKAFGNCCPVSINYILLYNLPRMMSTVWNIVKSLMPKDLAHLMKFCNGDEIFDYVDKENLPKFLGGECRLNHYQVPKICLPLAEFGQQKGWSQKQIDKIEKMWKPYLEKCEDEMKLLDQ</sequence>
<dbReference type="InterPro" id="IPR036865">
    <property type="entry name" value="CRAL-TRIO_dom_sf"/>
</dbReference>
<keyword evidence="1" id="KW-1185">Reference proteome</keyword>
<evidence type="ECO:0000313" key="2">
    <source>
        <dbReference type="RefSeq" id="XP_027193800.1"/>
    </source>
</evidence>
<evidence type="ECO:0000313" key="1">
    <source>
        <dbReference type="Proteomes" id="UP000515146"/>
    </source>
</evidence>
<proteinExistence type="predicted"/>
<dbReference type="RefSeq" id="XP_027193800.1">
    <property type="nucleotide sequence ID" value="XM_027337999.1"/>
</dbReference>
<dbReference type="AlphaFoldDB" id="A0A6P6XJT7"/>
<dbReference type="InParanoid" id="A0A6P6XJT7"/>
<dbReference type="OMA" id="EKCEDEM"/>
<dbReference type="CDD" id="cd00170">
    <property type="entry name" value="SEC14"/>
    <property type="match status" value="1"/>
</dbReference>
<dbReference type="InterPro" id="IPR053012">
    <property type="entry name" value="ER-organelle_contact"/>
</dbReference>
<dbReference type="GeneID" id="113788538"/>
<dbReference type="GO" id="GO:0012505">
    <property type="term" value="C:endomembrane system"/>
    <property type="evidence" value="ECO:0007669"/>
    <property type="project" value="TreeGrafter"/>
</dbReference>
<dbReference type="InterPro" id="IPR001251">
    <property type="entry name" value="CRAL-TRIO_dom"/>
</dbReference>
<dbReference type="Pfam" id="PF00650">
    <property type="entry name" value="CRAL_TRIO"/>
    <property type="match status" value="1"/>
</dbReference>
<protein>
    <submittedName>
        <fullName evidence="2">Motile sperm domain-containing protein 2-like</fullName>
    </submittedName>
</protein>
<reference evidence="2" key="1">
    <citation type="submission" date="2025-08" db="UniProtKB">
        <authorList>
            <consortium name="RefSeq"/>
        </authorList>
    </citation>
    <scope>IDENTIFICATION</scope>
    <source>
        <strain evidence="2">Airmid</strain>
    </source>
</reference>
<dbReference type="PANTHER" id="PTHR46384">
    <property type="entry name" value="MOTILE SPERM DOMAIN-CONTAINING PROTEIN 2"/>
    <property type="match status" value="1"/>
</dbReference>
<accession>A0A6P6XJT7</accession>
<gene>
    <name evidence="2" type="primary">LOC113788538</name>
</gene>
<dbReference type="Proteomes" id="UP000515146">
    <property type="component" value="Unplaced"/>
</dbReference>
<dbReference type="Gene3D" id="3.40.525.10">
    <property type="entry name" value="CRAL-TRIO lipid binding domain"/>
    <property type="match status" value="1"/>
</dbReference>
<organism evidence="1 2">
    <name type="scientific">Dermatophagoides pteronyssinus</name>
    <name type="common">European house dust mite</name>
    <dbReference type="NCBI Taxonomy" id="6956"/>
    <lineage>
        <taxon>Eukaryota</taxon>
        <taxon>Metazoa</taxon>
        <taxon>Ecdysozoa</taxon>
        <taxon>Arthropoda</taxon>
        <taxon>Chelicerata</taxon>
        <taxon>Arachnida</taxon>
        <taxon>Acari</taxon>
        <taxon>Acariformes</taxon>
        <taxon>Sarcoptiformes</taxon>
        <taxon>Astigmata</taxon>
        <taxon>Psoroptidia</taxon>
        <taxon>Analgoidea</taxon>
        <taxon>Pyroglyphidae</taxon>
        <taxon>Dermatophagoidinae</taxon>
        <taxon>Dermatophagoides</taxon>
    </lineage>
</organism>
<dbReference type="OrthoDB" id="75724at2759"/>